<dbReference type="Gramene" id="TuG1812G0400000452.01.T02">
    <property type="protein sequence ID" value="TuG1812G0400000452.01.T02"/>
    <property type="gene ID" value="TuG1812G0400000452.01"/>
</dbReference>
<keyword evidence="3" id="KW-1185">Reference proteome</keyword>
<dbReference type="RefSeq" id="XP_048569365.1">
    <property type="nucleotide sequence ID" value="XM_048713408.1"/>
</dbReference>
<dbReference type="GeneID" id="125550415"/>
<evidence type="ECO:0000313" key="2">
    <source>
        <dbReference type="EnsemblPlants" id="TuG1812G0400000452.01.T01"/>
    </source>
</evidence>
<reference evidence="2" key="2">
    <citation type="submission" date="2018-03" db="EMBL/GenBank/DDBJ databases">
        <title>The Triticum urartu genome reveals the dynamic nature of wheat genome evolution.</title>
        <authorList>
            <person name="Ling H."/>
            <person name="Ma B."/>
            <person name="Shi X."/>
            <person name="Liu H."/>
            <person name="Dong L."/>
            <person name="Sun H."/>
            <person name="Cao Y."/>
            <person name="Gao Q."/>
            <person name="Zheng S."/>
            <person name="Li Y."/>
            <person name="Yu Y."/>
            <person name="Du H."/>
            <person name="Qi M."/>
            <person name="Li Y."/>
            <person name="Yu H."/>
            <person name="Cui Y."/>
            <person name="Wang N."/>
            <person name="Chen C."/>
            <person name="Wu H."/>
            <person name="Zhao Y."/>
            <person name="Zhang J."/>
            <person name="Li Y."/>
            <person name="Zhou W."/>
            <person name="Zhang B."/>
            <person name="Hu W."/>
            <person name="Eijk M."/>
            <person name="Tang J."/>
            <person name="Witsenboer H."/>
            <person name="Zhao S."/>
            <person name="Li Z."/>
            <person name="Zhang A."/>
            <person name="Wang D."/>
            <person name="Liang C."/>
        </authorList>
    </citation>
    <scope>NUCLEOTIDE SEQUENCE [LARGE SCALE GENOMIC DNA]</scope>
    <source>
        <strain evidence="2">cv. G1812</strain>
    </source>
</reference>
<dbReference type="Proteomes" id="UP000015106">
    <property type="component" value="Chromosome 4"/>
</dbReference>
<dbReference type="EnsemblPlants" id="TuG1812G0400000452.01.T01">
    <property type="protein sequence ID" value="TuG1812G0400000452.01.T01"/>
    <property type="gene ID" value="TuG1812G0400000452.01"/>
</dbReference>
<dbReference type="EnsemblPlants" id="TuG1812G0400000452.01.T02">
    <property type="protein sequence ID" value="TuG1812G0400000452.01.T02"/>
    <property type="gene ID" value="TuG1812G0400000452.01"/>
</dbReference>
<name>A0A8R7U2R5_TRIUA</name>
<gene>
    <name evidence="2" type="primary">LOC125550415</name>
</gene>
<organism evidence="2 3">
    <name type="scientific">Triticum urartu</name>
    <name type="common">Red wild einkorn</name>
    <name type="synonym">Crithodium urartu</name>
    <dbReference type="NCBI Taxonomy" id="4572"/>
    <lineage>
        <taxon>Eukaryota</taxon>
        <taxon>Viridiplantae</taxon>
        <taxon>Streptophyta</taxon>
        <taxon>Embryophyta</taxon>
        <taxon>Tracheophyta</taxon>
        <taxon>Spermatophyta</taxon>
        <taxon>Magnoliopsida</taxon>
        <taxon>Liliopsida</taxon>
        <taxon>Poales</taxon>
        <taxon>Poaceae</taxon>
        <taxon>BOP clade</taxon>
        <taxon>Pooideae</taxon>
        <taxon>Triticodae</taxon>
        <taxon>Triticeae</taxon>
        <taxon>Triticinae</taxon>
        <taxon>Triticum</taxon>
    </lineage>
</organism>
<reference evidence="2" key="3">
    <citation type="submission" date="2022-06" db="UniProtKB">
        <authorList>
            <consortium name="EnsemblPlants"/>
        </authorList>
    </citation>
    <scope>IDENTIFICATION</scope>
</reference>
<sequence length="155" mass="17473">MSLVGIREACNDGMKNNIETIRSVSLCPLCCHPHPHYPSSCAGSRRSSGRHHTKGEEPKMNLSRLTVHDPTTDSYFEPRLVGGAVQGVTPTWFLAGWTVFRRNPVPTEYCLGYNLPWSSCDDLVYMWMLWLYSYAPGFAKLTSSVRARAMMINLD</sequence>
<accession>A0A8R7U2R5</accession>
<dbReference type="Gramene" id="TuG1812G0400000452.01.T01">
    <property type="protein sequence ID" value="TuG1812G0400000452.01.T01"/>
    <property type="gene ID" value="TuG1812G0400000452.01"/>
</dbReference>
<evidence type="ECO:0000313" key="3">
    <source>
        <dbReference type="Proteomes" id="UP000015106"/>
    </source>
</evidence>
<protein>
    <submittedName>
        <fullName evidence="2">Uncharacterized protein</fullName>
    </submittedName>
</protein>
<proteinExistence type="predicted"/>
<feature type="region of interest" description="Disordered" evidence="1">
    <location>
        <begin position="39"/>
        <end position="58"/>
    </location>
</feature>
<evidence type="ECO:0000256" key="1">
    <source>
        <dbReference type="SAM" id="MobiDB-lite"/>
    </source>
</evidence>
<dbReference type="AlphaFoldDB" id="A0A8R7U2R5"/>
<reference evidence="3" key="1">
    <citation type="journal article" date="2013" name="Nature">
        <title>Draft genome of the wheat A-genome progenitor Triticum urartu.</title>
        <authorList>
            <person name="Ling H.Q."/>
            <person name="Zhao S."/>
            <person name="Liu D."/>
            <person name="Wang J."/>
            <person name="Sun H."/>
            <person name="Zhang C."/>
            <person name="Fan H."/>
            <person name="Li D."/>
            <person name="Dong L."/>
            <person name="Tao Y."/>
            <person name="Gao C."/>
            <person name="Wu H."/>
            <person name="Li Y."/>
            <person name="Cui Y."/>
            <person name="Guo X."/>
            <person name="Zheng S."/>
            <person name="Wang B."/>
            <person name="Yu K."/>
            <person name="Liang Q."/>
            <person name="Yang W."/>
            <person name="Lou X."/>
            <person name="Chen J."/>
            <person name="Feng M."/>
            <person name="Jian J."/>
            <person name="Zhang X."/>
            <person name="Luo G."/>
            <person name="Jiang Y."/>
            <person name="Liu J."/>
            <person name="Wang Z."/>
            <person name="Sha Y."/>
            <person name="Zhang B."/>
            <person name="Wu H."/>
            <person name="Tang D."/>
            <person name="Shen Q."/>
            <person name="Xue P."/>
            <person name="Zou S."/>
            <person name="Wang X."/>
            <person name="Liu X."/>
            <person name="Wang F."/>
            <person name="Yang Y."/>
            <person name="An X."/>
            <person name="Dong Z."/>
            <person name="Zhang K."/>
            <person name="Zhang X."/>
            <person name="Luo M.C."/>
            <person name="Dvorak J."/>
            <person name="Tong Y."/>
            <person name="Wang J."/>
            <person name="Yang H."/>
            <person name="Li Z."/>
            <person name="Wang D."/>
            <person name="Zhang A."/>
            <person name="Wang J."/>
        </authorList>
    </citation>
    <scope>NUCLEOTIDE SEQUENCE</scope>
    <source>
        <strain evidence="3">cv. G1812</strain>
    </source>
</reference>